<dbReference type="SUPFAM" id="SSF54106">
    <property type="entry name" value="LysM domain"/>
    <property type="match status" value="1"/>
</dbReference>
<dbReference type="EMBL" id="UOEU01000525">
    <property type="protein sequence ID" value="VAW34314.1"/>
    <property type="molecule type" value="Genomic_DNA"/>
</dbReference>
<gene>
    <name evidence="2" type="ORF">MNBD_CHLOROFLEXI01-790</name>
</gene>
<dbReference type="Gene3D" id="3.10.350.10">
    <property type="entry name" value="LysM domain"/>
    <property type="match status" value="2"/>
</dbReference>
<dbReference type="SUPFAM" id="SSF51261">
    <property type="entry name" value="Duplicated hybrid motif"/>
    <property type="match status" value="1"/>
</dbReference>
<dbReference type="GO" id="GO:0004222">
    <property type="term" value="F:metalloendopeptidase activity"/>
    <property type="evidence" value="ECO:0007669"/>
    <property type="project" value="TreeGrafter"/>
</dbReference>
<name>A0A3B0VS93_9ZZZZ</name>
<dbReference type="CDD" id="cd00118">
    <property type="entry name" value="LysM"/>
    <property type="match status" value="2"/>
</dbReference>
<protein>
    <recommendedName>
        <fullName evidence="1">LysM domain-containing protein</fullName>
    </recommendedName>
</protein>
<dbReference type="InterPro" id="IPR036779">
    <property type="entry name" value="LysM_dom_sf"/>
</dbReference>
<accession>A0A3B0VS93</accession>
<feature type="domain" description="LysM" evidence="1">
    <location>
        <begin position="100"/>
        <end position="146"/>
    </location>
</feature>
<dbReference type="PANTHER" id="PTHR21666:SF270">
    <property type="entry name" value="MUREIN HYDROLASE ACTIVATOR ENVC"/>
    <property type="match status" value="1"/>
</dbReference>
<dbReference type="PROSITE" id="PS51782">
    <property type="entry name" value="LYSM"/>
    <property type="match status" value="2"/>
</dbReference>
<reference evidence="2" key="1">
    <citation type="submission" date="2018-06" db="EMBL/GenBank/DDBJ databases">
        <authorList>
            <person name="Zhirakovskaya E."/>
        </authorList>
    </citation>
    <scope>NUCLEOTIDE SEQUENCE</scope>
</reference>
<dbReference type="Pfam" id="PF01476">
    <property type="entry name" value="LysM"/>
    <property type="match status" value="2"/>
</dbReference>
<evidence type="ECO:0000313" key="2">
    <source>
        <dbReference type="EMBL" id="VAW34314.1"/>
    </source>
</evidence>
<feature type="domain" description="LysM" evidence="1">
    <location>
        <begin position="152"/>
        <end position="198"/>
    </location>
</feature>
<sequence>MEMNQIGSIWQRWQGHLLIVGVALILLLVWRFALQPDIVAEGDGETAVSVSTPRTTIEPNSGDDPHQFEGQELPILDDHSLAPAPNPLTFAGKLPEHEFVTHTVARGETPNGIADRYGIRPETILGGNPLLGEESSLLQVGTELIILPIDGVLHDVQPGDSLESVSLQYGIPSEDIIAYAPNNLEFPYRLQPNSQILLPGAVRELFVWTPPDLSSVGGTSFEGGSVRPIIVGTGSFIFPVNSRVFTQYYWYGHQAIDVALPEGSPAYAADTGTVTYAGWNVYGYGNLIVVNHGNGFETFYAHLSSFNVVPGQIVFQGNVIGGTGDTGNSSGAHIHFEIRINNTRDNPCWYVGC</sequence>
<dbReference type="Pfam" id="PF01551">
    <property type="entry name" value="Peptidase_M23"/>
    <property type="match status" value="1"/>
</dbReference>
<evidence type="ECO:0000259" key="1">
    <source>
        <dbReference type="PROSITE" id="PS51782"/>
    </source>
</evidence>
<dbReference type="AlphaFoldDB" id="A0A3B0VS93"/>
<dbReference type="CDD" id="cd12797">
    <property type="entry name" value="M23_peptidase"/>
    <property type="match status" value="1"/>
</dbReference>
<dbReference type="InterPro" id="IPR050570">
    <property type="entry name" value="Cell_wall_metabolism_enzyme"/>
</dbReference>
<dbReference type="InterPro" id="IPR018392">
    <property type="entry name" value="LysM"/>
</dbReference>
<dbReference type="InterPro" id="IPR011055">
    <property type="entry name" value="Dup_hybrid_motif"/>
</dbReference>
<dbReference type="InterPro" id="IPR016047">
    <property type="entry name" value="M23ase_b-sheet_dom"/>
</dbReference>
<proteinExistence type="predicted"/>
<dbReference type="SMART" id="SM00257">
    <property type="entry name" value="LysM"/>
    <property type="match status" value="2"/>
</dbReference>
<dbReference type="PANTHER" id="PTHR21666">
    <property type="entry name" value="PEPTIDASE-RELATED"/>
    <property type="match status" value="1"/>
</dbReference>
<dbReference type="Gene3D" id="2.70.70.10">
    <property type="entry name" value="Glucose Permease (Domain IIA)"/>
    <property type="match status" value="1"/>
</dbReference>
<organism evidence="2">
    <name type="scientific">hydrothermal vent metagenome</name>
    <dbReference type="NCBI Taxonomy" id="652676"/>
    <lineage>
        <taxon>unclassified sequences</taxon>
        <taxon>metagenomes</taxon>
        <taxon>ecological metagenomes</taxon>
    </lineage>
</organism>